<dbReference type="Pfam" id="PF00239">
    <property type="entry name" value="Resolvase"/>
    <property type="match status" value="1"/>
</dbReference>
<evidence type="ECO:0000256" key="2">
    <source>
        <dbReference type="ARBA" id="ARBA00022908"/>
    </source>
</evidence>
<dbReference type="InterPro" id="IPR050639">
    <property type="entry name" value="SSR_resolvase"/>
</dbReference>
<keyword evidence="5" id="KW-0233">DNA recombination</keyword>
<keyword evidence="2" id="KW-0229">DNA integration</keyword>
<protein>
    <submittedName>
        <fullName evidence="9">DNA-invertase hin</fullName>
    </submittedName>
</protein>
<dbReference type="PANTHER" id="PTHR30461:SF26">
    <property type="entry name" value="RESOLVASE HOMOLOG YNEB"/>
    <property type="match status" value="1"/>
</dbReference>
<comment type="similarity">
    <text evidence="1">Belongs to the site-specific recombinase resolvase family.</text>
</comment>
<dbReference type="InterPro" id="IPR006119">
    <property type="entry name" value="Resolv_N"/>
</dbReference>
<evidence type="ECO:0000313" key="10">
    <source>
        <dbReference type="Proteomes" id="UP000201838"/>
    </source>
</evidence>
<dbReference type="OrthoDB" id="2290206at2"/>
<evidence type="ECO:0000256" key="6">
    <source>
        <dbReference type="PIRSR" id="PIRSR606118-50"/>
    </source>
</evidence>
<evidence type="ECO:0000256" key="1">
    <source>
        <dbReference type="ARBA" id="ARBA00009913"/>
    </source>
</evidence>
<dbReference type="FunFam" id="3.40.50.1390:FF:000001">
    <property type="entry name" value="DNA recombinase"/>
    <property type="match status" value="1"/>
</dbReference>
<dbReference type="CDD" id="cd03768">
    <property type="entry name" value="SR_ResInv"/>
    <property type="match status" value="1"/>
</dbReference>
<dbReference type="GO" id="GO:0015074">
    <property type="term" value="P:DNA integration"/>
    <property type="evidence" value="ECO:0007669"/>
    <property type="project" value="UniProtKB-KW"/>
</dbReference>
<evidence type="ECO:0000259" key="8">
    <source>
        <dbReference type="PROSITE" id="PS51736"/>
    </source>
</evidence>
<dbReference type="PROSITE" id="PS00398">
    <property type="entry name" value="RECOMBINASES_2"/>
    <property type="match status" value="1"/>
</dbReference>
<evidence type="ECO:0000256" key="4">
    <source>
        <dbReference type="ARBA" id="ARBA00023125"/>
    </source>
</evidence>
<dbReference type="GO" id="GO:0043565">
    <property type="term" value="F:sequence-specific DNA binding"/>
    <property type="evidence" value="ECO:0007669"/>
    <property type="project" value="InterPro"/>
</dbReference>
<sequence length="183" mass="20057">MSVKIGYARVSSRTQSLDVQLSALEQAGCTKVFSEKFTGTTTQGRDQLEALLDYVREGDVVVITKLDRMARSLTDLLKITGKLESKGVQLKVLDQSIDTTTPEGKMTYHILGAVSEFETSLRKARQRAGIDAALAKGEDSPFKGRPPSIDVDKVRETVARLGNKTHAARELGISRQSVYRLTA</sequence>
<feature type="domain" description="Resolvase/invertase-type recombinase catalytic" evidence="8">
    <location>
        <begin position="3"/>
        <end position="137"/>
    </location>
</feature>
<gene>
    <name evidence="9" type="primary">hin_3</name>
    <name evidence="9" type="ORF">BOA8489_02147</name>
</gene>
<dbReference type="Pfam" id="PF02954">
    <property type="entry name" value="HTH_8"/>
    <property type="match status" value="1"/>
</dbReference>
<dbReference type="SUPFAM" id="SSF53041">
    <property type="entry name" value="Resolvase-like"/>
    <property type="match status" value="1"/>
</dbReference>
<dbReference type="PANTHER" id="PTHR30461">
    <property type="entry name" value="DNA-INVERTASE FROM LAMBDOID PROPHAGE"/>
    <property type="match status" value="1"/>
</dbReference>
<evidence type="ECO:0000313" key="9">
    <source>
        <dbReference type="EMBL" id="SMX24032.1"/>
    </source>
</evidence>
<proteinExistence type="inferred from homology"/>
<dbReference type="Proteomes" id="UP000201838">
    <property type="component" value="Unassembled WGS sequence"/>
</dbReference>
<reference evidence="9 10" key="1">
    <citation type="submission" date="2017-05" db="EMBL/GenBank/DDBJ databases">
        <authorList>
            <person name="Song R."/>
            <person name="Chenine A.L."/>
            <person name="Ruprecht R.M."/>
        </authorList>
    </citation>
    <scope>NUCLEOTIDE SEQUENCE [LARGE SCALE GENOMIC DNA]</scope>
    <source>
        <strain evidence="9 10">CECT 8489</strain>
    </source>
</reference>
<organism evidence="9 10">
    <name type="scientific">Boseongicola aestuarii</name>
    <dbReference type="NCBI Taxonomy" id="1470561"/>
    <lineage>
        <taxon>Bacteria</taxon>
        <taxon>Pseudomonadati</taxon>
        <taxon>Pseudomonadota</taxon>
        <taxon>Alphaproteobacteria</taxon>
        <taxon>Rhodobacterales</taxon>
        <taxon>Paracoccaceae</taxon>
        <taxon>Boseongicola</taxon>
    </lineage>
</organism>
<keyword evidence="4" id="KW-0238">DNA-binding</keyword>
<dbReference type="PROSITE" id="PS51736">
    <property type="entry name" value="RECOMBINASES_3"/>
    <property type="match status" value="1"/>
</dbReference>
<dbReference type="InterPro" id="IPR002197">
    <property type="entry name" value="HTH_Fis"/>
</dbReference>
<dbReference type="RefSeq" id="WP_093973984.1">
    <property type="nucleotide sequence ID" value="NZ_FXXQ01000006.1"/>
</dbReference>
<dbReference type="InterPro" id="IPR006118">
    <property type="entry name" value="Recombinase_CS"/>
</dbReference>
<feature type="active site" description="O-(5'-phospho-DNA)-serine intermediate" evidence="6 7">
    <location>
        <position position="11"/>
    </location>
</feature>
<keyword evidence="3" id="KW-0230">DNA invertase</keyword>
<name>A0A238J1B5_9RHOB</name>
<dbReference type="SMART" id="SM00857">
    <property type="entry name" value="Resolvase"/>
    <property type="match status" value="1"/>
</dbReference>
<evidence type="ECO:0000256" key="5">
    <source>
        <dbReference type="ARBA" id="ARBA00023172"/>
    </source>
</evidence>
<keyword evidence="10" id="KW-1185">Reference proteome</keyword>
<evidence type="ECO:0000256" key="7">
    <source>
        <dbReference type="PROSITE-ProRule" id="PRU10137"/>
    </source>
</evidence>
<dbReference type="AlphaFoldDB" id="A0A238J1B5"/>
<dbReference type="EMBL" id="FXXQ01000006">
    <property type="protein sequence ID" value="SMX24032.1"/>
    <property type="molecule type" value="Genomic_DNA"/>
</dbReference>
<accession>A0A238J1B5</accession>
<dbReference type="Gene3D" id="3.40.50.1390">
    <property type="entry name" value="Resolvase, N-terminal catalytic domain"/>
    <property type="match status" value="1"/>
</dbReference>
<dbReference type="PROSITE" id="PS00397">
    <property type="entry name" value="RECOMBINASES_1"/>
    <property type="match status" value="1"/>
</dbReference>
<dbReference type="InterPro" id="IPR036162">
    <property type="entry name" value="Resolvase-like_N_sf"/>
</dbReference>
<dbReference type="GO" id="GO:0000150">
    <property type="term" value="F:DNA strand exchange activity"/>
    <property type="evidence" value="ECO:0007669"/>
    <property type="project" value="UniProtKB-KW"/>
</dbReference>
<evidence type="ECO:0000256" key="3">
    <source>
        <dbReference type="ARBA" id="ARBA00023100"/>
    </source>
</evidence>